<dbReference type="InterPro" id="IPR007009">
    <property type="entry name" value="Shq1_C"/>
</dbReference>
<dbReference type="PANTHER" id="PTHR12967:SF0">
    <property type="entry name" value="PROTEIN SHQ1 HOMOLOG"/>
    <property type="match status" value="1"/>
</dbReference>
<feature type="domain" description="CS" evidence="3">
    <location>
        <begin position="2"/>
        <end position="97"/>
    </location>
</feature>
<gene>
    <name evidence="4" type="ORF">CTEN210_10389</name>
</gene>
<dbReference type="Gene3D" id="2.60.40.790">
    <property type="match status" value="1"/>
</dbReference>
<dbReference type="Pfam" id="PF04925">
    <property type="entry name" value="SHQ1"/>
    <property type="match status" value="1"/>
</dbReference>
<dbReference type="GO" id="GO:0005654">
    <property type="term" value="C:nucleoplasm"/>
    <property type="evidence" value="ECO:0007669"/>
    <property type="project" value="TreeGrafter"/>
</dbReference>
<feature type="compositionally biased region" description="Polar residues" evidence="2">
    <location>
        <begin position="504"/>
        <end position="515"/>
    </location>
</feature>
<dbReference type="Pfam" id="PF21413">
    <property type="entry name" value="SHQ1-like_CS"/>
    <property type="match status" value="1"/>
</dbReference>
<dbReference type="InterPro" id="IPR039742">
    <property type="entry name" value="Shq1"/>
</dbReference>
<dbReference type="Proteomes" id="UP001054902">
    <property type="component" value="Unassembled WGS sequence"/>
</dbReference>
<keyword evidence="5" id="KW-1185">Reference proteome</keyword>
<comment type="similarity">
    <text evidence="1">Belongs to the SHQ1 family.</text>
</comment>
<dbReference type="PROSITE" id="PS51203">
    <property type="entry name" value="CS"/>
    <property type="match status" value="1"/>
</dbReference>
<feature type="region of interest" description="Disordered" evidence="2">
    <location>
        <begin position="466"/>
        <end position="554"/>
    </location>
</feature>
<evidence type="ECO:0000313" key="5">
    <source>
        <dbReference type="Proteomes" id="UP001054902"/>
    </source>
</evidence>
<organism evidence="4 5">
    <name type="scientific">Chaetoceros tenuissimus</name>
    <dbReference type="NCBI Taxonomy" id="426638"/>
    <lineage>
        <taxon>Eukaryota</taxon>
        <taxon>Sar</taxon>
        <taxon>Stramenopiles</taxon>
        <taxon>Ochrophyta</taxon>
        <taxon>Bacillariophyta</taxon>
        <taxon>Coscinodiscophyceae</taxon>
        <taxon>Chaetocerotophycidae</taxon>
        <taxon>Chaetocerotales</taxon>
        <taxon>Chaetocerotaceae</taxon>
        <taxon>Chaetoceros</taxon>
    </lineage>
</organism>
<dbReference type="InterPro" id="IPR048696">
    <property type="entry name" value="SHQ1-like_CS"/>
</dbReference>
<dbReference type="InterPro" id="IPR007052">
    <property type="entry name" value="CS_dom"/>
</dbReference>
<dbReference type="GO" id="GO:0051082">
    <property type="term" value="F:unfolded protein binding"/>
    <property type="evidence" value="ECO:0007669"/>
    <property type="project" value="TreeGrafter"/>
</dbReference>
<protein>
    <recommendedName>
        <fullName evidence="3">CS domain-containing protein</fullName>
    </recommendedName>
</protein>
<sequence>MPITPRFKIKQTDTKLEIIIHLPHIRVSASTLDMLVDGYDFHFHSSPYLLYLSFPGRMVDDAETLREAKATYDPSNQNGVLTVSIFKEDEGYWKDLDLLGNLVNNGSSGDFPSQTIPREKIQVMDSSETPSEGNDVKNHEDNRTCFTDDIQACLKPYYGFLNMHHSVFTAYAREGLSFEMLEIPNPDEMPEDKRRETRLSVEYEKFDGDRYLGDLFLSSDPNDEEADMIFIEAMRMETHWSDSTSVGDLISDMERLKTEDVDPGENLNQDFFSDDERLQMVDNKAQIPPMDTITQEQSESLYLSLIDILYAYVYDHRTTMGDATCESSWTIVMLSPTLSWFESYTPPYDTIRSVFQWSIRRAMIYPYLRNYAFVGETLVTDVCKILDGGKRVIIRSLLQIQKILEGSEFHYLFNKLYINEYISWIQKVEEGDLKKFVSKVKSEVKNPFDKSCFGLDLDSLEEEAFSIPEGDEEDESSSDESSSDGDDSSENSEEEDSREKHDQSTFVDRSSTNLLDDNIGRGNILLVDQSSEAKGLATKSQKQEKKQSLIVELE</sequence>
<dbReference type="PANTHER" id="PTHR12967">
    <property type="entry name" value="PROTEIN SHQ1 HOMOLOG"/>
    <property type="match status" value="1"/>
</dbReference>
<proteinExistence type="inferred from homology"/>
<dbReference type="GO" id="GO:0005737">
    <property type="term" value="C:cytoplasm"/>
    <property type="evidence" value="ECO:0007669"/>
    <property type="project" value="TreeGrafter"/>
</dbReference>
<evidence type="ECO:0000259" key="3">
    <source>
        <dbReference type="PROSITE" id="PS51203"/>
    </source>
</evidence>
<evidence type="ECO:0000256" key="1">
    <source>
        <dbReference type="ARBA" id="ARBA00005607"/>
    </source>
</evidence>
<dbReference type="EMBL" id="BLLK01000047">
    <property type="protein sequence ID" value="GFH53913.1"/>
    <property type="molecule type" value="Genomic_DNA"/>
</dbReference>
<evidence type="ECO:0000313" key="4">
    <source>
        <dbReference type="EMBL" id="GFH53913.1"/>
    </source>
</evidence>
<dbReference type="InterPro" id="IPR008978">
    <property type="entry name" value="HSP20-like_chaperone"/>
</dbReference>
<comment type="caution">
    <text evidence="4">The sequence shown here is derived from an EMBL/GenBank/DDBJ whole genome shotgun (WGS) entry which is preliminary data.</text>
</comment>
<accession>A0AAD3H8I0</accession>
<reference evidence="4 5" key="1">
    <citation type="journal article" date="2021" name="Sci. Rep.">
        <title>The genome of the diatom Chaetoceros tenuissimus carries an ancient integrated fragment of an extant virus.</title>
        <authorList>
            <person name="Hongo Y."/>
            <person name="Kimura K."/>
            <person name="Takaki Y."/>
            <person name="Yoshida Y."/>
            <person name="Baba S."/>
            <person name="Kobayashi G."/>
            <person name="Nagasaki K."/>
            <person name="Hano T."/>
            <person name="Tomaru Y."/>
        </authorList>
    </citation>
    <scope>NUCLEOTIDE SEQUENCE [LARGE SCALE GENOMIC DNA]</scope>
    <source>
        <strain evidence="4 5">NIES-3715</strain>
    </source>
</reference>
<dbReference type="GO" id="GO:0000493">
    <property type="term" value="P:box H/ACA snoRNP assembly"/>
    <property type="evidence" value="ECO:0007669"/>
    <property type="project" value="InterPro"/>
</dbReference>
<evidence type="ECO:0000256" key="2">
    <source>
        <dbReference type="SAM" id="MobiDB-lite"/>
    </source>
</evidence>
<feature type="compositionally biased region" description="Acidic residues" evidence="2">
    <location>
        <begin position="466"/>
        <end position="496"/>
    </location>
</feature>
<dbReference type="AlphaFoldDB" id="A0AAD3H8I0"/>
<name>A0AAD3H8I0_9STRA</name>